<dbReference type="AlphaFoldDB" id="A0A8J6KJ21"/>
<dbReference type="OrthoDB" id="9872790at2759"/>
<keyword evidence="2" id="KW-1185">Reference proteome</keyword>
<name>A0A8J6KJ21_ELECQ</name>
<evidence type="ECO:0000313" key="2">
    <source>
        <dbReference type="Proteomes" id="UP000770717"/>
    </source>
</evidence>
<reference evidence="1" key="1">
    <citation type="thesis" date="2020" institute="ProQuest LLC" country="789 East Eisenhower Parkway, Ann Arbor, MI, USA">
        <title>Comparative Genomics and Chromosome Evolution.</title>
        <authorList>
            <person name="Mudd A.B."/>
        </authorList>
    </citation>
    <scope>NUCLEOTIDE SEQUENCE</scope>
    <source>
        <strain evidence="1">HN-11 Male</strain>
        <tissue evidence="1">Kidney and liver</tissue>
    </source>
</reference>
<organism evidence="1 2">
    <name type="scientific">Eleutherodactylus coqui</name>
    <name type="common">Puerto Rican coqui</name>
    <dbReference type="NCBI Taxonomy" id="57060"/>
    <lineage>
        <taxon>Eukaryota</taxon>
        <taxon>Metazoa</taxon>
        <taxon>Chordata</taxon>
        <taxon>Craniata</taxon>
        <taxon>Vertebrata</taxon>
        <taxon>Euteleostomi</taxon>
        <taxon>Amphibia</taxon>
        <taxon>Batrachia</taxon>
        <taxon>Anura</taxon>
        <taxon>Neobatrachia</taxon>
        <taxon>Hyloidea</taxon>
        <taxon>Eleutherodactylidae</taxon>
        <taxon>Eleutherodactylinae</taxon>
        <taxon>Eleutherodactylus</taxon>
        <taxon>Eleutherodactylus</taxon>
    </lineage>
</organism>
<sequence>MEPTTRIRLRRANRRTLIALMLYMQGEESEKTDRASRRRRRYWVHPLLIERETKGHFASLYQDLKN</sequence>
<dbReference type="EMBL" id="WNTK01000002">
    <property type="protein sequence ID" value="KAG9490624.1"/>
    <property type="molecule type" value="Genomic_DNA"/>
</dbReference>
<accession>A0A8J6KJ21</accession>
<evidence type="ECO:0000313" key="1">
    <source>
        <dbReference type="EMBL" id="KAG9490624.1"/>
    </source>
</evidence>
<dbReference type="Proteomes" id="UP000770717">
    <property type="component" value="Unassembled WGS sequence"/>
</dbReference>
<comment type="caution">
    <text evidence="1">The sequence shown here is derived from an EMBL/GenBank/DDBJ whole genome shotgun (WGS) entry which is preliminary data.</text>
</comment>
<protein>
    <submittedName>
        <fullName evidence="1">Uncharacterized protein</fullName>
    </submittedName>
</protein>
<gene>
    <name evidence="1" type="ORF">GDO78_006116</name>
</gene>
<proteinExistence type="predicted"/>